<feature type="region of interest" description="Disordered" evidence="1">
    <location>
        <begin position="2217"/>
        <end position="2260"/>
    </location>
</feature>
<feature type="compositionally biased region" description="Low complexity" evidence="1">
    <location>
        <begin position="1311"/>
        <end position="1321"/>
    </location>
</feature>
<dbReference type="EMBL" id="BSDZ01000101">
    <property type="protein sequence ID" value="GLI70942.1"/>
    <property type="molecule type" value="Genomic_DNA"/>
</dbReference>
<gene>
    <name evidence="2" type="ORF">VaNZ11_016038</name>
</gene>
<feature type="compositionally biased region" description="Gly residues" evidence="1">
    <location>
        <begin position="1277"/>
        <end position="1287"/>
    </location>
</feature>
<organism evidence="2 3">
    <name type="scientific">Volvox africanus</name>
    <dbReference type="NCBI Taxonomy" id="51714"/>
    <lineage>
        <taxon>Eukaryota</taxon>
        <taxon>Viridiplantae</taxon>
        <taxon>Chlorophyta</taxon>
        <taxon>core chlorophytes</taxon>
        <taxon>Chlorophyceae</taxon>
        <taxon>CS clade</taxon>
        <taxon>Chlamydomonadales</taxon>
        <taxon>Volvocaceae</taxon>
        <taxon>Volvox</taxon>
    </lineage>
</organism>
<feature type="compositionally biased region" description="Pro residues" evidence="1">
    <location>
        <begin position="535"/>
        <end position="545"/>
    </location>
</feature>
<feature type="region of interest" description="Disordered" evidence="1">
    <location>
        <begin position="2732"/>
        <end position="2780"/>
    </location>
</feature>
<protein>
    <recommendedName>
        <fullName evidence="4">UBA domain-containing protein</fullName>
    </recommendedName>
</protein>
<evidence type="ECO:0000313" key="2">
    <source>
        <dbReference type="EMBL" id="GLI70942.1"/>
    </source>
</evidence>
<accession>A0ABQ5SNG6</accession>
<dbReference type="PANTHER" id="PTHR45725">
    <property type="entry name" value="FORMIN HOMOLOGY 2 FAMILY MEMBER"/>
    <property type="match status" value="1"/>
</dbReference>
<feature type="compositionally biased region" description="Polar residues" evidence="1">
    <location>
        <begin position="2740"/>
        <end position="2756"/>
    </location>
</feature>
<keyword evidence="3" id="KW-1185">Reference proteome</keyword>
<dbReference type="InterPro" id="IPR051425">
    <property type="entry name" value="Formin_Homology"/>
</dbReference>
<feature type="non-terminal residue" evidence="2">
    <location>
        <position position="2906"/>
    </location>
</feature>
<proteinExistence type="predicted"/>
<feature type="region of interest" description="Disordered" evidence="1">
    <location>
        <begin position="2795"/>
        <end position="2837"/>
    </location>
</feature>
<feature type="compositionally biased region" description="Pro residues" evidence="1">
    <location>
        <begin position="2218"/>
        <end position="2232"/>
    </location>
</feature>
<feature type="region of interest" description="Disordered" evidence="1">
    <location>
        <begin position="1500"/>
        <end position="1537"/>
    </location>
</feature>
<feature type="compositionally biased region" description="Pro residues" evidence="1">
    <location>
        <begin position="2241"/>
        <end position="2259"/>
    </location>
</feature>
<feature type="region of interest" description="Disordered" evidence="1">
    <location>
        <begin position="848"/>
        <end position="867"/>
    </location>
</feature>
<dbReference type="PANTHER" id="PTHR45725:SF18">
    <property type="entry name" value="ORC1-LIKE AAA ATPASE DOMAIN-CONTAINING PROTEIN"/>
    <property type="match status" value="1"/>
</dbReference>
<evidence type="ECO:0000313" key="3">
    <source>
        <dbReference type="Proteomes" id="UP001165090"/>
    </source>
</evidence>
<feature type="compositionally biased region" description="Low complexity" evidence="1">
    <location>
        <begin position="2875"/>
        <end position="2906"/>
    </location>
</feature>
<feature type="region of interest" description="Disordered" evidence="1">
    <location>
        <begin position="2594"/>
        <end position="2626"/>
    </location>
</feature>
<comment type="caution">
    <text evidence="2">The sequence shown here is derived from an EMBL/GenBank/DDBJ whole genome shotgun (WGS) entry which is preliminary data.</text>
</comment>
<feature type="region of interest" description="Disordered" evidence="1">
    <location>
        <begin position="1"/>
        <end position="24"/>
    </location>
</feature>
<feature type="compositionally biased region" description="Polar residues" evidence="1">
    <location>
        <begin position="13"/>
        <end position="22"/>
    </location>
</feature>
<feature type="region of interest" description="Disordered" evidence="1">
    <location>
        <begin position="2849"/>
        <end position="2906"/>
    </location>
</feature>
<sequence length="2906" mass="300037">MQRVRLSTPDLGSPSNGSNSTIGDVEDGFVIRGVHKQELGMSTNDVQLRGQSFAGNSGPIYRPRPRPHHLSKESTDARLAESRTWQPGPANQPRWKVTVQLARLAAHSKLAGQKGVGAAVANQIVVKKWKAVGNMMKATTDGVTRIRALVDRDKKSYMQAAQEALRLAAVGVLDVKLTVRSERELQHLSYLQQGDASMYTAEALAQRMAIRSQPRFREAVRAWWQWLPLCTLPADQRFTEEEKLMPLDMRGMTKPVYCAMAAIIQRVLLPRFGLKPNPSYAPEEDWNFDCRGKRFLLFPQLLNALFELADMWCPTISEDDYVAILMELLGQCKALEGRHGLFSKLLSKYQRRYGAQDEHKLPISGDYVQNFNSATGRAVQANAIGGGAAVPVAAVPVPTGGSAAVAAAGGDAAAALSSSTAAAAAALMPVPEEDEADTVLKALSDDDDEEDHRATTDWWAKIMERNRRFMEAKANGMADETAEAAAANVRSSLASAGSDSPSEPLQFPMALLGSLYDTPPASASRRGGGKGTAPPLSPVPPPTPPPEHKTTPAMRMGKALKGQTAPGAPSTALVATLREAVTDALVEVGATSDVAAAASVLTEEGTIAYQQVGPHTLAELIKVLVDDKRMNTRHIRALIGNSFNRGSPNGNGNGSSPGSNAGSRVVSKKRIALSAFAEFSESSGRTATAAAVAMAAAVPTAPTAPAMPLGGSGAAAISNASGSVRQSNIPSRRVGPIELGDDGGGGGTIGGVVSGSGAGVGHTSGVRDMSTPSAVWRGPSTPTMATAGNVIGVGGSSGGTGHLRNPVYDGSTAASATAATATDGGGGDGGPRSPTRVITFGPAEAAAVADDKDTGAGGSDNGKGAEEGVAATEDVTAYDQDEADVGVGGADVGGDDIGGPPQVFAARPKTPCMDAATLCAIRATLQCAGLASEELSGMLASHGMGLAPEVQPQVLAHVAKVLAEAGFNTEAIVAFLFPPEAEEELEAVGLGLNLPLSEVQLQAMRVALSKAGVDDEIVDLVRSWTADIRAIQATSAALEASGFTPLEVQRFIAPAASTALIDALRRRGLTPAAAATLLRRDGKGLSLDLSPQELAEAADAMAVAGFTAEQVVQAIGSDAASVPPLEPAGLDTCREALLSEGFTEEELDEVVLADNGTALQDSIGAATMARVAMALANNGLTSETIRRFLRYDIVRASQSRLPKRALRAMQSVVTETIRYRDDAPGGLDDPLLPDGSGVAPDAGVGMLAQIGGALVEAMFKPSQIRAFLMPEDEAASGGEGSVGGDGGTDNANAAAAQPQELDPGPLGKPPGRSVSSGVGRTRGSRRQYLSPRDVVVFRSVLMASGFSTQDLMEIVRPDGRCLDPDADPELAAKAVAALSAAGFKGHEIQLFLQLRDPAVAMTPSETAAARSALVTAGFTRPQLEDLLRRDGLGLVSDPEPDPYVMSQVAVVLAGAGFPTFHICQYLAPAMPLVPVRVLAVGRYFGQGISGNLMSYMSMRSNSQAPGDKPWTIVNTTEDGRLLPEADVSDDEEDRKAEEEAAAALAATVAERQRKRAAAAAGAAMEAEVEEEQPDADPYDWVALPSAVLQAMREAVDRRCKGLTIKQLRQLAPQMANPATTAAAAAAAGPATVGGSWLPLDTEVTARVVRALSNEGFSTDQVRRFFMQPVAAAAAAGLREAELFDHVPPALMFLIRALLKSSGFTDQHLSNLLSDDRRRLDPDWDVESAVMMVSALARAGFSPQLIRLLLTTGPPVGALTPNELGTINEALLQAGFSRRQLRLVLRHDHSGPGRNVDATTLAQMATAISQASCTAGQLCQFLGPCPAAFTKPVPLPLLSPLLALINAPVTAPSTATASSTILTASIAGISPSASVALSNTTASTSSGLILPIGSLNLSVSPSQPALQSGSGIAATGTATVAAGAVLDSRSVMDIRNVAASCGFSSRVLVDMIRPDGRGLQRHADPRVIDRVGLHMVNQGFTPAQIYRFLLPHGGCEYGQLDPPTASAVRAVLLAAGFSHADLKNLLVNGNAAITTNASAATLAALSYSLAASGASADQIRHLLRPPPGAIFTPAAAPGGGGDNVSSLAVTVLKGLMTSGYEDHQLDLILRKDGTALRADVGPLRLAQMVAALAAADVSASAIRLFVRPLGGVQPAVAVSLKAALEQCPGFDRRRVEAAFSPETYELGPSVEPSTLADIATALSSSGISGEVIKQLISLPPGPNPAAAPQPPPQADTISTTPPEAPVPVPAPPAVAPPSSPAPLLRSRVAGAAATGRLHPTLPYTKMLAMRETILSRWADSTPTPTELMEMHDPAKVVVALADAGYPSEEIRAFVGTDPKLLNSPAFMRSSGPLPPPAIAAAAMAVASGGSGSGFVAAVLNRGVTPVVGSSGAMAPMRMSDPGFVRTNAKLRNPLITANDRNGSNRRHTLSLQAPATRFTADGSAFVEREPGGTANRAAANTLGSISEQPSSAAAAAPPPSPPQGWADFEYRLGVGGSGCGSDGPTAAVSYSAAVMTGSDSAAAEALAAALAAPLTAEQMLAWLAGVRHLVPYGRMERFPPGLENQFASYLRRVLLRLVGNEVLRVAMNEATGVSAAPGGPLDVVPEPTDGGGSPAGQAGHLPGRRDSKPTRTRIVIKLLTVLLGELLRQPTHGLEAQSWSDGGGGAGEEGDCTAGCGDGVLAARAAAISYVLEAVLSKSHGNGGGGLPANAVAPTVLRFLILSAVRRGVLPSSEFPPADSSEITSSSTPRPLYQSSPVAECSAPPSLGRRNSESRWTPDSGALRALPAGYARAWGEAPSTHHNHRSGSLEGRSSPLVYRSLPQRNNPSTAAAKAGSPRETLAPWPLQRAFVHPHPAPSSPLHPAAGGMSSYGRLTLELPGSPSGLASPSSPGYALRPTAATAAAAAA</sequence>
<feature type="region of interest" description="Disordered" evidence="1">
    <location>
        <begin position="41"/>
        <end position="77"/>
    </location>
</feature>
<feature type="compositionally biased region" description="Polar residues" evidence="1">
    <location>
        <begin position="41"/>
        <end position="55"/>
    </location>
</feature>
<feature type="region of interest" description="Disordered" evidence="1">
    <location>
        <begin position="640"/>
        <end position="663"/>
    </location>
</feature>
<feature type="region of interest" description="Disordered" evidence="1">
    <location>
        <begin position="516"/>
        <end position="553"/>
    </location>
</feature>
<evidence type="ECO:0000256" key="1">
    <source>
        <dbReference type="SAM" id="MobiDB-lite"/>
    </source>
</evidence>
<dbReference type="Proteomes" id="UP001165090">
    <property type="component" value="Unassembled WGS sequence"/>
</dbReference>
<evidence type="ECO:0008006" key="4">
    <source>
        <dbReference type="Google" id="ProtNLM"/>
    </source>
</evidence>
<feature type="region of interest" description="Disordered" evidence="1">
    <location>
        <begin position="1273"/>
        <end position="1325"/>
    </location>
</feature>
<reference evidence="2 3" key="1">
    <citation type="journal article" date="2023" name="IScience">
        <title>Expanded male sex-determining region conserved during the evolution of homothallism in the green alga Volvox.</title>
        <authorList>
            <person name="Yamamoto K."/>
            <person name="Matsuzaki R."/>
            <person name="Mahakham W."/>
            <person name="Heman W."/>
            <person name="Sekimoto H."/>
            <person name="Kawachi M."/>
            <person name="Minakuchi Y."/>
            <person name="Toyoda A."/>
            <person name="Nozaki H."/>
        </authorList>
    </citation>
    <scope>NUCLEOTIDE SEQUENCE [LARGE SCALE GENOMIC DNA]</scope>
    <source>
        <strain evidence="2 3">NIES-4468</strain>
    </source>
</reference>
<name>A0ABQ5SNG6_9CHLO</name>